<evidence type="ECO:0000313" key="2">
    <source>
        <dbReference type="Proteomes" id="UP000034951"/>
    </source>
</evidence>
<name>A0A0G0ZBC5_9BACT</name>
<accession>A0A0G0ZBC5</accession>
<organism evidence="1 2">
    <name type="scientific">Candidatus Azambacteria bacterium GW2011_GWA1_42_19</name>
    <dbReference type="NCBI Taxonomy" id="1618609"/>
    <lineage>
        <taxon>Bacteria</taxon>
        <taxon>Candidatus Azamiibacteriota</taxon>
    </lineage>
</organism>
<reference evidence="1 2" key="1">
    <citation type="journal article" date="2015" name="Nature">
        <title>rRNA introns, odd ribosomes, and small enigmatic genomes across a large radiation of phyla.</title>
        <authorList>
            <person name="Brown C.T."/>
            <person name="Hug L.A."/>
            <person name="Thomas B.C."/>
            <person name="Sharon I."/>
            <person name="Castelle C.J."/>
            <person name="Singh A."/>
            <person name="Wilkins M.J."/>
            <person name="Williams K.H."/>
            <person name="Banfield J.F."/>
        </authorList>
    </citation>
    <scope>NUCLEOTIDE SEQUENCE [LARGE SCALE GENOMIC DNA]</scope>
</reference>
<dbReference type="EMBL" id="LCDE01000009">
    <property type="protein sequence ID" value="KKS46012.1"/>
    <property type="molecule type" value="Genomic_DNA"/>
</dbReference>
<evidence type="ECO:0000313" key="1">
    <source>
        <dbReference type="EMBL" id="KKS46012.1"/>
    </source>
</evidence>
<proteinExistence type="predicted"/>
<dbReference type="Proteomes" id="UP000034951">
    <property type="component" value="Unassembled WGS sequence"/>
</dbReference>
<gene>
    <name evidence="1" type="ORF">UV10_C0009G0015</name>
</gene>
<comment type="caution">
    <text evidence="1">The sequence shown here is derived from an EMBL/GenBank/DDBJ whole genome shotgun (WGS) entry which is preliminary data.</text>
</comment>
<dbReference type="AlphaFoldDB" id="A0A0G0ZBC5"/>
<protein>
    <submittedName>
        <fullName evidence="1">Uncharacterized protein</fullName>
    </submittedName>
</protein>
<sequence>MKKNHYKLVIQPPKKMRYPTTGDYYKTKNGWTIVGADLKNPDYNFLTLIHEFVELYLTQRRGILEPKIKKFDEWFEREKGRGRFKKILGPGWHPKAPYRKEHLVALKVEKLLAKELGVSQLKQGKIEDKTLNKIKKGFFN</sequence>